<reference evidence="1 2" key="1">
    <citation type="submission" date="2020-08" db="EMBL/GenBank/DDBJ databases">
        <title>Genomic Encyclopedia of Type Strains, Phase IV (KMG-IV): sequencing the most valuable type-strain genomes for metagenomic binning, comparative biology and taxonomic classification.</title>
        <authorList>
            <person name="Goeker M."/>
        </authorList>
    </citation>
    <scope>NUCLEOTIDE SEQUENCE [LARGE SCALE GENOMIC DNA]</scope>
    <source>
        <strain evidence="1 2">DSM 18233</strain>
    </source>
</reference>
<proteinExistence type="predicted"/>
<dbReference type="GO" id="GO:0070694">
    <property type="term" value="F:5-hydroxymethyl-dUMP N-hydrolase activity"/>
    <property type="evidence" value="ECO:0007669"/>
    <property type="project" value="TreeGrafter"/>
</dbReference>
<evidence type="ECO:0000313" key="1">
    <source>
        <dbReference type="EMBL" id="MBB5191962.1"/>
    </source>
</evidence>
<dbReference type="Pfam" id="PF05014">
    <property type="entry name" value="Nuc_deoxyrib_tr"/>
    <property type="match status" value="1"/>
</dbReference>
<dbReference type="PANTHER" id="PTHR15364">
    <property type="entry name" value="2'-DEOXYNUCLEOSIDE 5'-PHOSPHATE N-HYDROLASE 1"/>
    <property type="match status" value="1"/>
</dbReference>
<accession>A0A840RI82</accession>
<dbReference type="RefSeq" id="WP_184101495.1">
    <property type="nucleotide sequence ID" value="NZ_JACHHN010000005.1"/>
</dbReference>
<protein>
    <submittedName>
        <fullName evidence="1">Nucleoside deoxyribosyltransferase</fullName>
        <ecNumber evidence="1">2.4.2.6</ecNumber>
    </submittedName>
</protein>
<sequence length="179" mass="19801">MASQISVYLAGPGVFRPDAEVWGARLKSACEMHGLQGLFPLDASLPPLHDQQSRRQWIFQQNCTLISRSQLVLADLRAFRSPSEPDSGTAFEVGFAFALGKPVWVWVPDAEADTPMYTRIPGAARPRDRWVDKSGDSIEDFGVPLNLMLWQAAAGIICESSPEQAVAQLVRRARLPLLR</sequence>
<keyword evidence="1" id="KW-0328">Glycosyltransferase</keyword>
<name>A0A840RI82_9NEIS</name>
<dbReference type="InterPro" id="IPR007710">
    <property type="entry name" value="Nucleoside_deoxyribTrfase"/>
</dbReference>
<dbReference type="GO" id="GO:0009159">
    <property type="term" value="P:deoxyribonucleoside monophosphate catabolic process"/>
    <property type="evidence" value="ECO:0007669"/>
    <property type="project" value="TreeGrafter"/>
</dbReference>
<dbReference type="AlphaFoldDB" id="A0A840RI82"/>
<gene>
    <name evidence="1" type="ORF">HNQ50_002699</name>
</gene>
<dbReference type="GO" id="GO:0050144">
    <property type="term" value="F:nucleoside deoxyribosyltransferase activity"/>
    <property type="evidence" value="ECO:0007669"/>
    <property type="project" value="UniProtKB-EC"/>
</dbReference>
<dbReference type="EMBL" id="JACHHN010000005">
    <property type="protein sequence ID" value="MBB5191962.1"/>
    <property type="molecule type" value="Genomic_DNA"/>
</dbReference>
<comment type="caution">
    <text evidence="1">The sequence shown here is derived from an EMBL/GenBank/DDBJ whole genome shotgun (WGS) entry which is preliminary data.</text>
</comment>
<dbReference type="EC" id="2.4.2.6" evidence="1"/>
<dbReference type="PANTHER" id="PTHR15364:SF0">
    <property type="entry name" value="2'-DEOXYNUCLEOSIDE 5'-PHOSPHATE N-HYDROLASE 1"/>
    <property type="match status" value="1"/>
</dbReference>
<dbReference type="InterPro" id="IPR051239">
    <property type="entry name" value="2'-dNMP_N-hydrolase"/>
</dbReference>
<keyword evidence="1" id="KW-0808">Transferase</keyword>
<dbReference type="Proteomes" id="UP000543030">
    <property type="component" value="Unassembled WGS sequence"/>
</dbReference>
<organism evidence="1 2">
    <name type="scientific">Silvimonas terrae</name>
    <dbReference type="NCBI Taxonomy" id="300266"/>
    <lineage>
        <taxon>Bacteria</taxon>
        <taxon>Pseudomonadati</taxon>
        <taxon>Pseudomonadota</taxon>
        <taxon>Betaproteobacteria</taxon>
        <taxon>Neisseriales</taxon>
        <taxon>Chitinibacteraceae</taxon>
        <taxon>Silvimonas</taxon>
    </lineage>
</organism>
<dbReference type="SUPFAM" id="SSF52309">
    <property type="entry name" value="N-(deoxy)ribosyltransferase-like"/>
    <property type="match status" value="1"/>
</dbReference>
<dbReference type="Gene3D" id="3.40.50.450">
    <property type="match status" value="1"/>
</dbReference>
<keyword evidence="2" id="KW-1185">Reference proteome</keyword>
<evidence type="ECO:0000313" key="2">
    <source>
        <dbReference type="Proteomes" id="UP000543030"/>
    </source>
</evidence>